<dbReference type="EMBL" id="CAJNRF010015723">
    <property type="protein sequence ID" value="CAF2178771.1"/>
    <property type="molecule type" value="Genomic_DNA"/>
</dbReference>
<feature type="compositionally biased region" description="Basic residues" evidence="5">
    <location>
        <begin position="262"/>
        <end position="272"/>
    </location>
</feature>
<feature type="compositionally biased region" description="Low complexity" evidence="5">
    <location>
        <begin position="461"/>
        <end position="471"/>
    </location>
</feature>
<keyword evidence="4" id="KW-0413">Isomerase</keyword>
<dbReference type="PROSITE" id="PS50072">
    <property type="entry name" value="CSA_PPIASE_2"/>
    <property type="match status" value="1"/>
</dbReference>
<evidence type="ECO:0000256" key="1">
    <source>
        <dbReference type="ARBA" id="ARBA00000971"/>
    </source>
</evidence>
<name>A0A816YXA0_9BILA</name>
<evidence type="ECO:0000256" key="5">
    <source>
        <dbReference type="SAM" id="MobiDB-lite"/>
    </source>
</evidence>
<feature type="compositionally biased region" description="Basic and acidic residues" evidence="5">
    <location>
        <begin position="283"/>
        <end position="306"/>
    </location>
</feature>
<dbReference type="SUPFAM" id="SSF50891">
    <property type="entry name" value="Cyclophilin-like"/>
    <property type="match status" value="1"/>
</dbReference>
<evidence type="ECO:0000313" key="7">
    <source>
        <dbReference type="EMBL" id="CAF2178771.1"/>
    </source>
</evidence>
<accession>A0A816YXA0</accession>
<feature type="non-terminal residue" evidence="7">
    <location>
        <position position="1"/>
    </location>
</feature>
<protein>
    <recommendedName>
        <fullName evidence="2">peptidylprolyl isomerase</fullName>
        <ecNumber evidence="2">5.2.1.8</ecNumber>
    </recommendedName>
</protein>
<dbReference type="GO" id="GO:0006457">
    <property type="term" value="P:protein folding"/>
    <property type="evidence" value="ECO:0007669"/>
    <property type="project" value="TreeGrafter"/>
</dbReference>
<dbReference type="PANTHER" id="PTHR11071">
    <property type="entry name" value="PEPTIDYL-PROLYL CIS-TRANS ISOMERASE"/>
    <property type="match status" value="1"/>
</dbReference>
<dbReference type="GO" id="GO:0005737">
    <property type="term" value="C:cytoplasm"/>
    <property type="evidence" value="ECO:0007669"/>
    <property type="project" value="TreeGrafter"/>
</dbReference>
<dbReference type="AlphaFoldDB" id="A0A816YXA0"/>
<evidence type="ECO:0000313" key="8">
    <source>
        <dbReference type="Proteomes" id="UP000663856"/>
    </source>
</evidence>
<feature type="compositionally biased region" description="Low complexity" evidence="5">
    <location>
        <begin position="657"/>
        <end position="668"/>
    </location>
</feature>
<feature type="compositionally biased region" description="Polar residues" evidence="5">
    <location>
        <begin position="421"/>
        <end position="439"/>
    </location>
</feature>
<feature type="compositionally biased region" description="Basic and acidic residues" evidence="5">
    <location>
        <begin position="318"/>
        <end position="338"/>
    </location>
</feature>
<feature type="region of interest" description="Disordered" evidence="5">
    <location>
        <begin position="421"/>
        <end position="479"/>
    </location>
</feature>
<dbReference type="FunFam" id="2.40.100.10:FF:000025">
    <property type="entry name" value="Peptidyl-prolyl cis-trans isomerase CYP19-2"/>
    <property type="match status" value="1"/>
</dbReference>
<dbReference type="PRINTS" id="PR00153">
    <property type="entry name" value="CSAPPISMRASE"/>
</dbReference>
<evidence type="ECO:0000256" key="3">
    <source>
        <dbReference type="ARBA" id="ARBA00023110"/>
    </source>
</evidence>
<feature type="domain" description="PPIase cyclophilin-type" evidence="6">
    <location>
        <begin position="1"/>
        <end position="140"/>
    </location>
</feature>
<dbReference type="GO" id="GO:0003755">
    <property type="term" value="F:peptidyl-prolyl cis-trans isomerase activity"/>
    <property type="evidence" value="ECO:0007669"/>
    <property type="project" value="UniProtKB-KW"/>
</dbReference>
<dbReference type="Gene3D" id="2.40.100.10">
    <property type="entry name" value="Cyclophilin-like"/>
    <property type="match status" value="1"/>
</dbReference>
<keyword evidence="3" id="KW-0697">Rotamase</keyword>
<dbReference type="Proteomes" id="UP000663856">
    <property type="component" value="Unassembled WGS sequence"/>
</dbReference>
<proteinExistence type="predicted"/>
<dbReference type="Pfam" id="PF00160">
    <property type="entry name" value="Pro_isomerase"/>
    <property type="match status" value="1"/>
</dbReference>
<dbReference type="InterPro" id="IPR029000">
    <property type="entry name" value="Cyclophilin-like_dom_sf"/>
</dbReference>
<evidence type="ECO:0000256" key="4">
    <source>
        <dbReference type="ARBA" id="ARBA00023235"/>
    </source>
</evidence>
<reference evidence="7" key="1">
    <citation type="submission" date="2021-02" db="EMBL/GenBank/DDBJ databases">
        <authorList>
            <person name="Nowell W R."/>
        </authorList>
    </citation>
    <scope>NUCLEOTIDE SEQUENCE</scope>
</reference>
<comment type="catalytic activity">
    <reaction evidence="1">
        <text>[protein]-peptidylproline (omega=180) = [protein]-peptidylproline (omega=0)</text>
        <dbReference type="Rhea" id="RHEA:16237"/>
        <dbReference type="Rhea" id="RHEA-COMP:10747"/>
        <dbReference type="Rhea" id="RHEA-COMP:10748"/>
        <dbReference type="ChEBI" id="CHEBI:83833"/>
        <dbReference type="ChEBI" id="CHEBI:83834"/>
        <dbReference type="EC" id="5.2.1.8"/>
    </reaction>
</comment>
<organism evidence="7 8">
    <name type="scientific">Rotaria magnacalcarata</name>
    <dbReference type="NCBI Taxonomy" id="392030"/>
    <lineage>
        <taxon>Eukaryota</taxon>
        <taxon>Metazoa</taxon>
        <taxon>Spiralia</taxon>
        <taxon>Gnathifera</taxon>
        <taxon>Rotifera</taxon>
        <taxon>Eurotatoria</taxon>
        <taxon>Bdelloidea</taxon>
        <taxon>Philodinida</taxon>
        <taxon>Philodinidae</taxon>
        <taxon>Rotaria</taxon>
    </lineage>
</organism>
<feature type="region of interest" description="Disordered" evidence="5">
    <location>
        <begin position="261"/>
        <end position="350"/>
    </location>
</feature>
<sequence length="717" mass="82382">GRIVFELFNDIYPRTCENFRSLCTREKGDVSTLNKKLYYKKCRFHRIIKDVMIQSEDFTEGDGSESIYGGTFNDENFQIKHDQAYLFSMDNQGPNTNGSQFFNTTSEVSHLDGKHVVFGHVVSDILTHKTTIDLDVISNIPAGQFVIQQNLNDDDNNNETSHASARSYLSSQRIDSSGRSVKGRGSVVLYRIFYLIYSNLPPVEGNDQGSNTTVCTIEYDNITPAILGFTADIRCPCMVVILPLLIRLKTAVLRRNTMQKRQFTKYTRKSRSRSCTPPHWRSTVKDRKREHVRKEKYDNNKEDFHSHRLLLHQTESTSQHEHQPTRTNDQHQENDSRSYRLRHSSSPIDDQFEINNTQSYQIEYVNTIRANPASSSSKKRREYWEKHEESNEQPSLAQIRQYARLDNQLRMIAQTTAAQLKSTSHDTNILQQSSGQTAVYESKRNDEYDVSFKENANDNQRSYSFTSSSRGSRYDQDKKTETPTVGQIYILRKSVEEVLGCTLKSSASFSSLNSLASSSSSSTTTTKRYQKCKPRPCVVWDAKPKVQVLLITTFDGIDIDDPNFNCGSLPIDYVRKQLVPISPKKGFGVPVEEDTEWNKLLPQYFDENDLLYINDLLFNKVTEENKQKAKEKQEEIKKISYNFILNDNNDDDDDISDSQTGSSSIPISRTYKSPDIDSNEKVKIIRNRSFDDEDQQTTSIEGLVDQTKDNLLLPREK</sequence>
<dbReference type="InterPro" id="IPR002130">
    <property type="entry name" value="Cyclophilin-type_PPIase_dom"/>
</dbReference>
<feature type="compositionally biased region" description="Basic and acidic residues" evidence="5">
    <location>
        <begin position="441"/>
        <end position="456"/>
    </location>
</feature>
<dbReference type="EC" id="5.2.1.8" evidence="2"/>
<dbReference type="PANTHER" id="PTHR11071:SF561">
    <property type="entry name" value="PEPTIDYL-PROLYL CIS-TRANS ISOMERASE D-RELATED"/>
    <property type="match status" value="1"/>
</dbReference>
<feature type="region of interest" description="Disordered" evidence="5">
    <location>
        <begin position="687"/>
        <end position="717"/>
    </location>
</feature>
<dbReference type="GO" id="GO:0016018">
    <property type="term" value="F:cyclosporin A binding"/>
    <property type="evidence" value="ECO:0007669"/>
    <property type="project" value="TreeGrafter"/>
</dbReference>
<feature type="region of interest" description="Disordered" evidence="5">
    <location>
        <begin position="650"/>
        <end position="674"/>
    </location>
</feature>
<feature type="region of interest" description="Disordered" evidence="5">
    <location>
        <begin position="371"/>
        <end position="395"/>
    </location>
</feature>
<comment type="caution">
    <text evidence="7">The sequence shown here is derived from an EMBL/GenBank/DDBJ whole genome shotgun (WGS) entry which is preliminary data.</text>
</comment>
<gene>
    <name evidence="7" type="ORF">WKI299_LOCUS33342</name>
</gene>
<evidence type="ECO:0000259" key="6">
    <source>
        <dbReference type="PROSITE" id="PS50072"/>
    </source>
</evidence>
<evidence type="ECO:0000256" key="2">
    <source>
        <dbReference type="ARBA" id="ARBA00013194"/>
    </source>
</evidence>